<organism evidence="3 4">
    <name type="scientific">Geotrichum candidum</name>
    <name type="common">Oospora lactis</name>
    <name type="synonym">Dipodascus geotrichum</name>
    <dbReference type="NCBI Taxonomy" id="1173061"/>
    <lineage>
        <taxon>Eukaryota</taxon>
        <taxon>Fungi</taxon>
        <taxon>Dikarya</taxon>
        <taxon>Ascomycota</taxon>
        <taxon>Saccharomycotina</taxon>
        <taxon>Dipodascomycetes</taxon>
        <taxon>Dipodascales</taxon>
        <taxon>Dipodascaceae</taxon>
        <taxon>Geotrichum</taxon>
    </lineage>
</organism>
<feature type="compositionally biased region" description="Polar residues" evidence="1">
    <location>
        <begin position="44"/>
        <end position="53"/>
    </location>
</feature>
<feature type="region of interest" description="Disordered" evidence="1">
    <location>
        <begin position="1"/>
        <end position="53"/>
    </location>
</feature>
<dbReference type="PANTHER" id="PTHR47336:SF2">
    <property type="entry name" value="TRANSCRIPTION FACTOR HMS1-RELATED"/>
    <property type="match status" value="1"/>
</dbReference>
<accession>A0A0J9X9D1</accession>
<name>A0A0J9X9D1_GEOCN</name>
<feature type="compositionally biased region" description="Low complexity" evidence="1">
    <location>
        <begin position="153"/>
        <end position="164"/>
    </location>
</feature>
<reference evidence="3" key="1">
    <citation type="submission" date="2014-03" db="EMBL/GenBank/DDBJ databases">
        <authorList>
            <person name="Casaregola S."/>
        </authorList>
    </citation>
    <scope>NUCLEOTIDE SEQUENCE [LARGE SCALE GENOMIC DNA]</scope>
    <source>
        <strain evidence="3">CLIB 918</strain>
    </source>
</reference>
<feature type="compositionally biased region" description="Polar residues" evidence="1">
    <location>
        <begin position="1"/>
        <end position="23"/>
    </location>
</feature>
<dbReference type="Gene3D" id="4.10.280.10">
    <property type="entry name" value="Helix-loop-helix DNA-binding domain"/>
    <property type="match status" value="1"/>
</dbReference>
<feature type="compositionally biased region" description="Low complexity" evidence="1">
    <location>
        <begin position="72"/>
        <end position="98"/>
    </location>
</feature>
<dbReference type="InterPro" id="IPR011598">
    <property type="entry name" value="bHLH_dom"/>
</dbReference>
<sequence length="974" mass="107209">MTNFSNANPDLWVLNQQDSYMFAQQQPQQPQQQQPQQPQPQQQHNGPTAQQPYILNSMNLDSTNYLVPQQTSYYNNPESSSSASSPLSSPSMSVNSISDTDNTANFSAQPVFPQSYPPSQTILQQPSLFTNNTAVDNPYNTLASHPVSPPYPSAESSSGEPGTSPEEDYSYNDPQNFLVVSQADSAVPIADDTTSSPIADTFKQEASELADQIDDTEESKPTDANKLKKFNKISADTKSGKITKPKKEKTSHNMIEKRYRTNINDKILALRDCVPSLRCVVTGGTRPSEDLDGLTPASKLNKATVLTKATEYILHLQKRNALLMKELNETRQAQGVATMDMQMMPNMGGIPPNVMPAYPQPQHNPNYMSKAMMLSMAGMMGAGLMNNGEMQGLSALPFFSFFSSTARFGPWTGQQLLFTLKLTLILGTVLSLVVPSLFDSSAPKDKKHQMEYSVEEASDETHSLSEMRKQTWITNSRNLNIPSTNFSSQAFSFLRCMFQVVLVNFAGVDAYAAFANFFDNEQLSEKRASLSRAIDAQLCGGDDSPDLVRLIYTFIKSFILPASSTRYLNQALHFNVICNGTMFEKPGSYLTMYLWNKAKAMANESSVGLSEEDSNYVPKNTCALLNNYNLDSPETNQRLQNVVYGLPVSDGCLTGEDDEGYNSVVIDKSIRSVSDLLAAVHANSLLHGVLVTALDDGEPDLKTLALCSKIAPPRSIVARRVAIIEALLLGPKDASYVKNAMDMLKEELDQQTWFSQELAQSRTNRSNSLTTTTTNISSLAHNTLGGNAEDIDDFDDEDDLDVEEDDFTISSRSSSIMSGELNMSDSDSVITERGEDAAFLSSCVKTTTTPFVVSQDSRIGIRCALIICYLSRNSTSAALQLIQKIEINKLENIGLLGFVAIWKVLKQMHERKCASNRNKLEDLSAVARVWLGGNTGAQEGISLSRLRNLIGESVEMNKYFGGYECDLDEGYGTQ</sequence>
<dbReference type="OrthoDB" id="2133190at2759"/>
<evidence type="ECO:0000313" key="3">
    <source>
        <dbReference type="EMBL" id="CDO54072.1"/>
    </source>
</evidence>
<dbReference type="InterPro" id="IPR019006">
    <property type="entry name" value="Sre1_C"/>
</dbReference>
<feature type="compositionally biased region" description="Polar residues" evidence="1">
    <location>
        <begin position="117"/>
        <end position="143"/>
    </location>
</feature>
<dbReference type="PROSITE" id="PS50888">
    <property type="entry name" value="BHLH"/>
    <property type="match status" value="1"/>
</dbReference>
<dbReference type="Proteomes" id="UP000242525">
    <property type="component" value="Unassembled WGS sequence"/>
</dbReference>
<dbReference type="AlphaFoldDB" id="A0A0J9X9D1"/>
<dbReference type="GO" id="GO:0032933">
    <property type="term" value="P:SREBP signaling pathway"/>
    <property type="evidence" value="ECO:0007669"/>
    <property type="project" value="InterPro"/>
</dbReference>
<dbReference type="GO" id="GO:0045944">
    <property type="term" value="P:positive regulation of transcription by RNA polymerase II"/>
    <property type="evidence" value="ECO:0007669"/>
    <property type="project" value="InterPro"/>
</dbReference>
<gene>
    <name evidence="3" type="ORF">BN980_GECA06s04256g</name>
</gene>
<feature type="compositionally biased region" description="Low complexity" evidence="1">
    <location>
        <begin position="24"/>
        <end position="43"/>
    </location>
</feature>
<dbReference type="InterPro" id="IPR052099">
    <property type="entry name" value="Regulatory_TF_Diverse"/>
</dbReference>
<evidence type="ECO:0000259" key="2">
    <source>
        <dbReference type="PROSITE" id="PS50888"/>
    </source>
</evidence>
<dbReference type="STRING" id="1173061.A0A0J9X9D1"/>
<feature type="region of interest" description="Disordered" evidence="1">
    <location>
        <begin position="70"/>
        <end position="172"/>
    </location>
</feature>
<keyword evidence="4" id="KW-1185">Reference proteome</keyword>
<evidence type="ECO:0000256" key="1">
    <source>
        <dbReference type="SAM" id="MobiDB-lite"/>
    </source>
</evidence>
<dbReference type="GO" id="GO:0046983">
    <property type="term" value="F:protein dimerization activity"/>
    <property type="evidence" value="ECO:0007669"/>
    <property type="project" value="InterPro"/>
</dbReference>
<comment type="caution">
    <text evidence="3">The sequence shown here is derived from an EMBL/GenBank/DDBJ whole genome shotgun (WGS) entry which is preliminary data.</text>
</comment>
<evidence type="ECO:0000313" key="4">
    <source>
        <dbReference type="Proteomes" id="UP000242525"/>
    </source>
</evidence>
<dbReference type="InterPro" id="IPR036638">
    <property type="entry name" value="HLH_DNA-bd_sf"/>
</dbReference>
<feature type="domain" description="BHLH" evidence="2">
    <location>
        <begin position="247"/>
        <end position="316"/>
    </location>
</feature>
<dbReference type="SMART" id="SM00353">
    <property type="entry name" value="HLH"/>
    <property type="match status" value="1"/>
</dbReference>
<dbReference type="SUPFAM" id="SSF47459">
    <property type="entry name" value="HLH, helix-loop-helix DNA-binding domain"/>
    <property type="match status" value="1"/>
</dbReference>
<protein>
    <submittedName>
        <fullName evidence="3">Similar to Saccharomyces cerevisiae YOR032C HMS1 Basic helix-loop-helix (BHLH) protein with similarity to myc-family transcription factors</fullName>
    </submittedName>
</protein>
<proteinExistence type="predicted"/>
<dbReference type="PANTHER" id="PTHR47336">
    <property type="entry name" value="TRANSCRIPTION FACTOR HMS1-RELATED"/>
    <property type="match status" value="1"/>
</dbReference>
<dbReference type="Pfam" id="PF09427">
    <property type="entry name" value="DUF2014"/>
    <property type="match status" value="2"/>
</dbReference>
<feature type="compositionally biased region" description="Polar residues" evidence="1">
    <location>
        <begin position="99"/>
        <end position="108"/>
    </location>
</feature>
<dbReference type="Pfam" id="PF00010">
    <property type="entry name" value="HLH"/>
    <property type="match status" value="1"/>
</dbReference>
<dbReference type="EMBL" id="CCBN010000006">
    <property type="protein sequence ID" value="CDO54072.1"/>
    <property type="molecule type" value="Genomic_DNA"/>
</dbReference>